<sequence>MNDFSIGDKVRFEPPCEDGVSGVVIRKNKKTISVLDDSGHRWNVHPSFLMHRGRGNILDADWEEVV</sequence>
<proteinExistence type="predicted"/>
<protein>
    <recommendedName>
        <fullName evidence="2">DUF2158 domain-containing protein</fullName>
    </recommendedName>
</protein>
<evidence type="ECO:0000313" key="1">
    <source>
        <dbReference type="EMBL" id="AKN36479.1"/>
    </source>
</evidence>
<accession>A0A0H3ZRG4</accession>
<name>A0A0H3ZRG4_9VIBR</name>
<dbReference type="AlphaFoldDB" id="A0A0H3ZRG4"/>
<evidence type="ECO:0008006" key="2">
    <source>
        <dbReference type="Google" id="ProtNLM"/>
    </source>
</evidence>
<organism evidence="1">
    <name type="scientific">Vibrio tasmaniensis</name>
    <dbReference type="NCBI Taxonomy" id="212663"/>
    <lineage>
        <taxon>Bacteria</taxon>
        <taxon>Pseudomonadati</taxon>
        <taxon>Pseudomonadota</taxon>
        <taxon>Gammaproteobacteria</taxon>
        <taxon>Vibrionales</taxon>
        <taxon>Vibrionaceae</taxon>
        <taxon>Vibrio</taxon>
    </lineage>
</organism>
<dbReference type="EMBL" id="KP795492">
    <property type="protein sequence ID" value="AKN36479.1"/>
    <property type="molecule type" value="Genomic_DNA"/>
</dbReference>
<reference evidence="1" key="1">
    <citation type="journal article" date="2015" name="MBio">
        <title>Eco-Evolutionary Dynamics of Episomes among Ecologically Cohesive Bacterial Populations.</title>
        <authorList>
            <person name="Xue H."/>
            <person name="Cordero O.X."/>
            <person name="Camas F.M."/>
            <person name="Trimble W."/>
            <person name="Meyer F."/>
            <person name="Guglielmini J."/>
            <person name="Rocha E.P."/>
            <person name="Polz M.F."/>
        </authorList>
    </citation>
    <scope>NUCLEOTIDE SEQUENCE</scope>
    <source>
        <strain evidence="1">FF_112</strain>
    </source>
</reference>